<protein>
    <submittedName>
        <fullName evidence="7">Integral peroxisomal membrane peroxin-domain-containing protein</fullName>
    </submittedName>
</protein>
<dbReference type="Proteomes" id="UP000807353">
    <property type="component" value="Unassembled WGS sequence"/>
</dbReference>
<dbReference type="SMART" id="SM00693">
    <property type="entry name" value="DysFN"/>
    <property type="match status" value="1"/>
</dbReference>
<feature type="domain" description="Peroxin/Ferlin" evidence="6">
    <location>
        <begin position="213"/>
        <end position="293"/>
    </location>
</feature>
<dbReference type="PANTHER" id="PTHR31679:SF2">
    <property type="entry name" value="PEROXISOMAL MEMBRANE PROTEIN PEX30-RELATED"/>
    <property type="match status" value="1"/>
</dbReference>
<feature type="region of interest" description="Disordered" evidence="5">
    <location>
        <begin position="296"/>
        <end position="367"/>
    </location>
</feature>
<name>A0A9P5YE77_9AGAR</name>
<evidence type="ECO:0000313" key="7">
    <source>
        <dbReference type="EMBL" id="KAF9467248.1"/>
    </source>
</evidence>
<evidence type="ECO:0000256" key="5">
    <source>
        <dbReference type="SAM" id="MobiDB-lite"/>
    </source>
</evidence>
<comment type="subcellular location">
    <subcellularLocation>
        <location evidence="1">Endomembrane system</location>
        <topology evidence="1">Multi-pass membrane protein</topology>
    </subcellularLocation>
</comment>
<keyword evidence="3" id="KW-1133">Transmembrane helix</keyword>
<gene>
    <name evidence="7" type="ORF">BDZ94DRAFT_1318685</name>
</gene>
<evidence type="ECO:0000259" key="6">
    <source>
        <dbReference type="SMART" id="SM00693"/>
    </source>
</evidence>
<evidence type="ECO:0000313" key="8">
    <source>
        <dbReference type="Proteomes" id="UP000807353"/>
    </source>
</evidence>
<dbReference type="GO" id="GO:0012505">
    <property type="term" value="C:endomembrane system"/>
    <property type="evidence" value="ECO:0007669"/>
    <property type="project" value="UniProtKB-SubCell"/>
</dbReference>
<dbReference type="GO" id="GO:0007031">
    <property type="term" value="P:peroxisome organization"/>
    <property type="evidence" value="ECO:0007669"/>
    <property type="project" value="TreeGrafter"/>
</dbReference>
<dbReference type="OrthoDB" id="5586090at2759"/>
<feature type="compositionally biased region" description="Low complexity" evidence="5">
    <location>
        <begin position="340"/>
        <end position="350"/>
    </location>
</feature>
<feature type="compositionally biased region" description="Basic and acidic residues" evidence="5">
    <location>
        <begin position="296"/>
        <end position="316"/>
    </location>
</feature>
<evidence type="ECO:0000256" key="2">
    <source>
        <dbReference type="ARBA" id="ARBA00022692"/>
    </source>
</evidence>
<evidence type="ECO:0000256" key="1">
    <source>
        <dbReference type="ARBA" id="ARBA00004127"/>
    </source>
</evidence>
<keyword evidence="4" id="KW-0472">Membrane</keyword>
<feature type="region of interest" description="Disordered" evidence="5">
    <location>
        <begin position="416"/>
        <end position="493"/>
    </location>
</feature>
<proteinExistence type="predicted"/>
<dbReference type="GO" id="GO:0005778">
    <property type="term" value="C:peroxisomal membrane"/>
    <property type="evidence" value="ECO:0007669"/>
    <property type="project" value="UniProtKB-ARBA"/>
</dbReference>
<comment type="caution">
    <text evidence="7">The sequence shown here is derived from an EMBL/GenBank/DDBJ whole genome shotgun (WGS) entry which is preliminary data.</text>
</comment>
<dbReference type="InterPro" id="IPR052646">
    <property type="entry name" value="Peroxisomal_PEX28-32"/>
</dbReference>
<dbReference type="PANTHER" id="PTHR31679">
    <property type="entry name" value="PEROXISOMAL MEMBRANE PROTEIN PEX30-RELATED"/>
    <property type="match status" value="1"/>
</dbReference>
<evidence type="ECO:0000256" key="4">
    <source>
        <dbReference type="ARBA" id="ARBA00023136"/>
    </source>
</evidence>
<dbReference type="EMBL" id="MU150237">
    <property type="protein sequence ID" value="KAF9467248.1"/>
    <property type="molecule type" value="Genomic_DNA"/>
</dbReference>
<dbReference type="InterPro" id="IPR006614">
    <property type="entry name" value="Peroxin/Ferlin"/>
</dbReference>
<reference evidence="7" key="1">
    <citation type="submission" date="2020-11" db="EMBL/GenBank/DDBJ databases">
        <authorList>
            <consortium name="DOE Joint Genome Institute"/>
            <person name="Ahrendt S."/>
            <person name="Riley R."/>
            <person name="Andreopoulos W."/>
            <person name="Labutti K."/>
            <person name="Pangilinan J."/>
            <person name="Ruiz-Duenas F.J."/>
            <person name="Barrasa J.M."/>
            <person name="Sanchez-Garcia M."/>
            <person name="Camarero S."/>
            <person name="Miyauchi S."/>
            <person name="Serrano A."/>
            <person name="Linde D."/>
            <person name="Babiker R."/>
            <person name="Drula E."/>
            <person name="Ayuso-Fernandez I."/>
            <person name="Pacheco R."/>
            <person name="Padilla G."/>
            <person name="Ferreira P."/>
            <person name="Barriuso J."/>
            <person name="Kellner H."/>
            <person name="Castanera R."/>
            <person name="Alfaro M."/>
            <person name="Ramirez L."/>
            <person name="Pisabarro A.G."/>
            <person name="Kuo A."/>
            <person name="Tritt A."/>
            <person name="Lipzen A."/>
            <person name="He G."/>
            <person name="Yan M."/>
            <person name="Ng V."/>
            <person name="Cullen D."/>
            <person name="Martin F."/>
            <person name="Rosso M.-N."/>
            <person name="Henrissat B."/>
            <person name="Hibbett D."/>
            <person name="Martinez A.T."/>
            <person name="Grigoriev I.V."/>
        </authorList>
    </citation>
    <scope>NUCLEOTIDE SEQUENCE</scope>
    <source>
        <strain evidence="7">CBS 247.69</strain>
    </source>
</reference>
<accession>A0A9P5YE77</accession>
<keyword evidence="2" id="KW-0812">Transmembrane</keyword>
<organism evidence="7 8">
    <name type="scientific">Collybia nuda</name>
    <dbReference type="NCBI Taxonomy" id="64659"/>
    <lineage>
        <taxon>Eukaryota</taxon>
        <taxon>Fungi</taxon>
        <taxon>Dikarya</taxon>
        <taxon>Basidiomycota</taxon>
        <taxon>Agaricomycotina</taxon>
        <taxon>Agaricomycetes</taxon>
        <taxon>Agaricomycetidae</taxon>
        <taxon>Agaricales</taxon>
        <taxon>Tricholomatineae</taxon>
        <taxon>Clitocybaceae</taxon>
        <taxon>Collybia</taxon>
    </lineage>
</organism>
<evidence type="ECO:0000256" key="3">
    <source>
        <dbReference type="ARBA" id="ARBA00022989"/>
    </source>
</evidence>
<feature type="compositionally biased region" description="Low complexity" evidence="5">
    <location>
        <begin position="433"/>
        <end position="447"/>
    </location>
</feature>
<dbReference type="Pfam" id="PF06398">
    <property type="entry name" value="Pex24p"/>
    <property type="match status" value="1"/>
</dbReference>
<keyword evidence="8" id="KW-1185">Reference proteome</keyword>
<dbReference type="InterPro" id="IPR010482">
    <property type="entry name" value="TECPR1-like_DysF"/>
</dbReference>
<dbReference type="AlphaFoldDB" id="A0A9P5YE77"/>
<sequence>MPDPPSLLDFVNNVPHPLTAVLVQLAPHLALLARAAHALSWRRSCHDGLLVVAAWCALCLFADPVLRYLLPLVALLALPLLQRRSRSSPVPPTTETSLQGAVADLIAIQALLPSLPSLPPVSLPTLVRVVVVVYVPYLLLPRFIPLRVLVALAGTAFLTARSPPSILILSTLHRSAWVRLSLAYLVALLTGHPLPPRALSYQPLSTSPAPVPSLRFLFTLYENQRWWMGLDWTAALLPAERPSWSSAAHHPLSPPTAFTLPEPTSVFLPNPSGPGRIKRTATWTWEEPEWRVLVRKDGAGAPTRVERPLPSPRDETSQNGSRLLKAAGKMREAGVLGSGPDPESPLSEAAPEPPEEENALTTDPDGWVYGDNKWEGLSCKGGMGKARLFHYTRHRRWTRVAVVSETVEVVGDGEIGIDRPHHSIDAPLPPYHTSNTPAPNSPSSPTSEVHPSLARAVDSVTVNGVTTAKPAEEESPLRQRLRRALSKPSTPAP</sequence>